<sequence>NIFQTAEPQQPPPSAGMPQTGESDDFGMRDDQRAAMAELERLQSTRPEDWNEEKDAEFLQLLMEPPPDYEVTRARIDELNAQLESEPLPEEEAQRRPTRIRFSENLVSVAPEPEPPAGELHGDTSEEEEDEEEDSEEEQQQQQQQQQESGDADGLGEMPQPAANQDDVDEAPPSRLPPTTTAEQQQQQQPQQEKEASQKVVVVNGGRIRFVDSSDFEAKDSPSPRPASRRPKSAAVSEFRRQPQAQQQPHGRKSSASASGGGGSKAEDNEAAFQAWLIRKQQQSEAEQRRAEAARRAETDRRRDAAAERDGVSFERWLEAKRAQLRREADLQQRRRRSEEDPPPEAIHSPEECRKAFRSWLKRKEEQRRQEEKLERQRARITRLALRRSRKSQALASALLAANSYRYMDYYGYR</sequence>
<keyword evidence="12" id="KW-0966">Cell projection</keyword>
<dbReference type="WBParaSite" id="maker-uti_cns_0007388-snap-gene-0.4-mRNA-1">
    <property type="protein sequence ID" value="maker-uti_cns_0007388-snap-gene-0.4-mRNA-1"/>
    <property type="gene ID" value="maker-uti_cns_0007388-snap-gene-0.4"/>
</dbReference>
<comment type="subunit">
    <text evidence="13">Homodimer. Interacts with HOOK1. Interacts with HOOK2. Interacts with HOOK3.</text>
</comment>
<feature type="compositionally biased region" description="Acidic residues" evidence="15">
    <location>
        <begin position="125"/>
        <end position="139"/>
    </location>
</feature>
<keyword evidence="6" id="KW-0963">Cytoplasm</keyword>
<organism evidence="16 17">
    <name type="scientific">Macrostomum lignano</name>
    <dbReference type="NCBI Taxonomy" id="282301"/>
    <lineage>
        <taxon>Eukaryota</taxon>
        <taxon>Metazoa</taxon>
        <taxon>Spiralia</taxon>
        <taxon>Lophotrochozoa</taxon>
        <taxon>Platyhelminthes</taxon>
        <taxon>Rhabditophora</taxon>
        <taxon>Macrostomorpha</taxon>
        <taxon>Macrostomida</taxon>
        <taxon>Macrostomidae</taxon>
        <taxon>Macrostomum</taxon>
    </lineage>
</organism>
<feature type="compositionally biased region" description="Basic and acidic residues" evidence="15">
    <location>
        <begin position="209"/>
        <end position="222"/>
    </location>
</feature>
<feature type="compositionally biased region" description="Basic and acidic residues" evidence="15">
    <location>
        <begin position="326"/>
        <end position="340"/>
    </location>
</feature>
<evidence type="ECO:0000256" key="14">
    <source>
        <dbReference type="SAM" id="Coils"/>
    </source>
</evidence>
<comment type="similarity">
    <text evidence="4">Belongs to the CCDC181 family.</text>
</comment>
<protein>
    <recommendedName>
        <fullName evidence="5">Coiled-coil domain-containing protein 181</fullName>
    </recommendedName>
</protein>
<evidence type="ECO:0000313" key="17">
    <source>
        <dbReference type="WBParaSite" id="maker-uti_cns_0007388-snap-gene-0.4-mRNA-1"/>
    </source>
</evidence>
<feature type="coiled-coil region" evidence="14">
    <location>
        <begin position="357"/>
        <end position="387"/>
    </location>
</feature>
<proteinExistence type="inferred from homology"/>
<evidence type="ECO:0000256" key="10">
    <source>
        <dbReference type="ARBA" id="ARBA00023069"/>
    </source>
</evidence>
<keyword evidence="9 14" id="KW-0175">Coiled coil</keyword>
<evidence type="ECO:0000256" key="6">
    <source>
        <dbReference type="ARBA" id="ARBA00022490"/>
    </source>
</evidence>
<keyword evidence="7" id="KW-0493">Microtubule</keyword>
<accession>A0A1I8HPL5</accession>
<evidence type="ECO:0000256" key="4">
    <source>
        <dbReference type="ARBA" id="ARBA00005737"/>
    </source>
</evidence>
<reference evidence="17" key="1">
    <citation type="submission" date="2016-11" db="UniProtKB">
        <authorList>
            <consortium name="WormBaseParasite"/>
        </authorList>
    </citation>
    <scope>IDENTIFICATION</scope>
</reference>
<dbReference type="GO" id="GO:0008017">
    <property type="term" value="F:microtubule binding"/>
    <property type="evidence" value="ECO:0007669"/>
    <property type="project" value="InterPro"/>
</dbReference>
<evidence type="ECO:0000256" key="2">
    <source>
        <dbReference type="ARBA" id="ARBA00004230"/>
    </source>
</evidence>
<dbReference type="PANTHER" id="PTHR14320">
    <property type="entry name" value="COILED-COIL DOMAIN-CONTAINING PROTEIN 181"/>
    <property type="match status" value="1"/>
</dbReference>
<keyword evidence="16" id="KW-1185">Reference proteome</keyword>
<dbReference type="PANTHER" id="PTHR14320:SF2">
    <property type="entry name" value="COILED-COIL DOMAIN-CONTAINING PROTEIN 181"/>
    <property type="match status" value="1"/>
</dbReference>
<evidence type="ECO:0000256" key="1">
    <source>
        <dbReference type="ARBA" id="ARBA00002213"/>
    </source>
</evidence>
<evidence type="ECO:0000256" key="5">
    <source>
        <dbReference type="ARBA" id="ARBA00022306"/>
    </source>
</evidence>
<comment type="function">
    <text evidence="1">Microtubule-binding protein that localizes to the microtubular manchette of elongating spermatids.</text>
</comment>
<evidence type="ECO:0000256" key="11">
    <source>
        <dbReference type="ARBA" id="ARBA00023212"/>
    </source>
</evidence>
<keyword evidence="8" id="KW-0282">Flagellum</keyword>
<evidence type="ECO:0000256" key="15">
    <source>
        <dbReference type="SAM" id="MobiDB-lite"/>
    </source>
</evidence>
<evidence type="ECO:0000256" key="3">
    <source>
        <dbReference type="ARBA" id="ARBA00004245"/>
    </source>
</evidence>
<dbReference type="GO" id="GO:0005874">
    <property type="term" value="C:microtubule"/>
    <property type="evidence" value="ECO:0007669"/>
    <property type="project" value="UniProtKB-KW"/>
</dbReference>
<dbReference type="Proteomes" id="UP000095280">
    <property type="component" value="Unplaced"/>
</dbReference>
<feature type="compositionally biased region" description="Low complexity" evidence="15">
    <location>
        <begin position="140"/>
        <end position="149"/>
    </location>
</feature>
<keyword evidence="11" id="KW-0206">Cytoskeleton</keyword>
<evidence type="ECO:0000256" key="12">
    <source>
        <dbReference type="ARBA" id="ARBA00023273"/>
    </source>
</evidence>
<name>A0A1I8HPL5_9PLAT</name>
<feature type="compositionally biased region" description="Basic and acidic residues" evidence="15">
    <location>
        <begin position="286"/>
        <end position="313"/>
    </location>
</feature>
<evidence type="ECO:0000313" key="16">
    <source>
        <dbReference type="Proteomes" id="UP000095280"/>
    </source>
</evidence>
<evidence type="ECO:0000256" key="8">
    <source>
        <dbReference type="ARBA" id="ARBA00022846"/>
    </source>
</evidence>
<evidence type="ECO:0000256" key="7">
    <source>
        <dbReference type="ARBA" id="ARBA00022701"/>
    </source>
</evidence>
<evidence type="ECO:0000256" key="9">
    <source>
        <dbReference type="ARBA" id="ARBA00023054"/>
    </source>
</evidence>
<feature type="region of interest" description="Disordered" evidence="15">
    <location>
        <begin position="326"/>
        <end position="353"/>
    </location>
</feature>
<comment type="subcellular location">
    <subcellularLocation>
        <location evidence="2">Cell projection</location>
        <location evidence="2">Cilium</location>
        <location evidence="2">Flagellum</location>
    </subcellularLocation>
    <subcellularLocation>
        <location evidence="3">Cytoplasm</location>
        <location evidence="3">Cytoskeleton</location>
    </subcellularLocation>
</comment>
<dbReference type="AlphaFoldDB" id="A0A1I8HPL5"/>
<feature type="region of interest" description="Disordered" evidence="15">
    <location>
        <begin position="1"/>
        <end position="27"/>
    </location>
</feature>
<keyword evidence="10" id="KW-0969">Cilium</keyword>
<dbReference type="GO" id="GO:0031514">
    <property type="term" value="C:motile cilium"/>
    <property type="evidence" value="ECO:0007669"/>
    <property type="project" value="UniProtKB-SubCell"/>
</dbReference>
<feature type="compositionally biased region" description="Low complexity" evidence="15">
    <location>
        <begin position="177"/>
        <end position="191"/>
    </location>
</feature>
<dbReference type="InterPro" id="IPR026687">
    <property type="entry name" value="CCDC181"/>
</dbReference>
<feature type="region of interest" description="Disordered" evidence="15">
    <location>
        <begin position="75"/>
        <end position="313"/>
    </location>
</feature>
<evidence type="ECO:0000256" key="13">
    <source>
        <dbReference type="ARBA" id="ARBA00047162"/>
    </source>
</evidence>